<protein>
    <submittedName>
        <fullName evidence="1">Uncharacterized protein</fullName>
    </submittedName>
</protein>
<dbReference type="EMBL" id="JASPKZ010008105">
    <property type="protein sequence ID" value="KAJ9580896.1"/>
    <property type="molecule type" value="Genomic_DNA"/>
</dbReference>
<dbReference type="Proteomes" id="UP001233999">
    <property type="component" value="Unassembled WGS sequence"/>
</dbReference>
<dbReference type="AlphaFoldDB" id="A0AAD7ZI33"/>
<evidence type="ECO:0000313" key="2">
    <source>
        <dbReference type="Proteomes" id="UP001233999"/>
    </source>
</evidence>
<organism evidence="1 2">
    <name type="scientific">Diploptera punctata</name>
    <name type="common">Pacific beetle cockroach</name>
    <dbReference type="NCBI Taxonomy" id="6984"/>
    <lineage>
        <taxon>Eukaryota</taxon>
        <taxon>Metazoa</taxon>
        <taxon>Ecdysozoa</taxon>
        <taxon>Arthropoda</taxon>
        <taxon>Hexapoda</taxon>
        <taxon>Insecta</taxon>
        <taxon>Pterygota</taxon>
        <taxon>Neoptera</taxon>
        <taxon>Polyneoptera</taxon>
        <taxon>Dictyoptera</taxon>
        <taxon>Blattodea</taxon>
        <taxon>Blaberoidea</taxon>
        <taxon>Blaberidae</taxon>
        <taxon>Diplopterinae</taxon>
        <taxon>Diploptera</taxon>
    </lineage>
</organism>
<name>A0AAD7ZI33_DIPPU</name>
<reference evidence="1" key="2">
    <citation type="submission" date="2023-05" db="EMBL/GenBank/DDBJ databases">
        <authorList>
            <person name="Fouks B."/>
        </authorList>
    </citation>
    <scope>NUCLEOTIDE SEQUENCE</scope>
    <source>
        <strain evidence="1">Stay&amp;Tobe</strain>
        <tissue evidence="1">Testes</tissue>
    </source>
</reference>
<proteinExistence type="predicted"/>
<comment type="caution">
    <text evidence="1">The sequence shown here is derived from an EMBL/GenBank/DDBJ whole genome shotgun (WGS) entry which is preliminary data.</text>
</comment>
<accession>A0AAD7ZI33</accession>
<reference evidence="1" key="1">
    <citation type="journal article" date="2023" name="IScience">
        <title>Live-bearing cockroach genome reveals convergent evolutionary mechanisms linked to viviparity in insects and beyond.</title>
        <authorList>
            <person name="Fouks B."/>
            <person name="Harrison M.C."/>
            <person name="Mikhailova A.A."/>
            <person name="Marchal E."/>
            <person name="English S."/>
            <person name="Carruthers M."/>
            <person name="Jennings E.C."/>
            <person name="Chiamaka E.L."/>
            <person name="Frigard R.A."/>
            <person name="Pippel M."/>
            <person name="Attardo G.M."/>
            <person name="Benoit J.B."/>
            <person name="Bornberg-Bauer E."/>
            <person name="Tobe S.S."/>
        </authorList>
    </citation>
    <scope>NUCLEOTIDE SEQUENCE</scope>
    <source>
        <strain evidence="1">Stay&amp;Tobe</strain>
    </source>
</reference>
<evidence type="ECO:0000313" key="1">
    <source>
        <dbReference type="EMBL" id="KAJ9580896.1"/>
    </source>
</evidence>
<sequence>MNEEELLRRAAEERALIVSRYSRGREEGAQIDPWEDPAFEIYHATDRYGFI</sequence>
<gene>
    <name evidence="1" type="ORF">L9F63_023928</name>
</gene>
<feature type="non-terminal residue" evidence="1">
    <location>
        <position position="51"/>
    </location>
</feature>
<keyword evidence="2" id="KW-1185">Reference proteome</keyword>